<keyword evidence="1 3" id="KW-0732">Signal</keyword>
<dbReference type="SMART" id="SM00060">
    <property type="entry name" value="FN3"/>
    <property type="match status" value="2"/>
</dbReference>
<dbReference type="PROSITE" id="PS50853">
    <property type="entry name" value="FN3"/>
    <property type="match status" value="1"/>
</dbReference>
<feature type="chain" id="PRO_5032489897" description="Fibronectin type-III domain-containing protein" evidence="3">
    <location>
        <begin position="18"/>
        <end position="992"/>
    </location>
</feature>
<gene>
    <name evidence="5" type="ORF">GN244_ATG02854</name>
</gene>
<dbReference type="Proteomes" id="UP000602510">
    <property type="component" value="Unassembled WGS sequence"/>
</dbReference>
<dbReference type="Pfam" id="PF02225">
    <property type="entry name" value="PA"/>
    <property type="match status" value="1"/>
</dbReference>
<evidence type="ECO:0000256" key="2">
    <source>
        <dbReference type="ARBA" id="ARBA00023180"/>
    </source>
</evidence>
<feature type="signal peptide" evidence="3">
    <location>
        <begin position="1"/>
        <end position="17"/>
    </location>
</feature>
<organism evidence="5 6">
    <name type="scientific">Phytophthora infestans</name>
    <name type="common">Potato late blight agent</name>
    <name type="synonym">Botrytis infestans</name>
    <dbReference type="NCBI Taxonomy" id="4787"/>
    <lineage>
        <taxon>Eukaryota</taxon>
        <taxon>Sar</taxon>
        <taxon>Stramenopiles</taxon>
        <taxon>Oomycota</taxon>
        <taxon>Peronosporomycetes</taxon>
        <taxon>Peronosporales</taxon>
        <taxon>Peronosporaceae</taxon>
        <taxon>Phytophthora</taxon>
    </lineage>
</organism>
<dbReference type="PANTHER" id="PTHR22702">
    <property type="entry name" value="PROTEASE-ASSOCIATED DOMAIN-CONTAINING PROTEIN"/>
    <property type="match status" value="1"/>
</dbReference>
<dbReference type="Gene3D" id="2.60.40.10">
    <property type="entry name" value="Immunoglobulins"/>
    <property type="match status" value="2"/>
</dbReference>
<evidence type="ECO:0000259" key="4">
    <source>
        <dbReference type="PROSITE" id="PS50853"/>
    </source>
</evidence>
<sequence>MLGLLLSALLLARGARGSGDEAKDQYAVLANHQLQRDDQLEMPLQELLTKPLDDEELDARLQRDFVFCRELGVASIMYETASNADAESSETLDVDDVAYCNRLRYVRQQRLHAREMREALFLYEQRKSSKQQIETRSVDDVSFQEFFELYAAKTRPVVLQLKENEKDPVAQLLGLHTISDAEDATSQSTMEEFLNVCFGQEAEERNGFKVRPMRVGHEACAASLDATFRVPIYMTHDYVQRTNASRYEAFLPAVIDLTPVSATEVEAAPSAREIVACPYGLHLLAISLRHGDATRISIFDRKFEPITHPSTMQYTLREVAVGADANVATGSVETTVLDTDYFRRVPELYNAVELKYGDVLFAPGGVVSTMRSVTSSSTSRGTRLLRFCYCDAANIKEVKQSTGLDALLMTSESKDEGVYALLHALQTPGFDPSFSRRPTANDATWSTFVKWPRDPAYLTKKNRRHRANGDEHEGEDEQLSRRERLKHWQDDKRWERYIASLTLPVAWPPIVVNTTRTTATLRWQELYQPLKHDLTSYGYEVSWKREDQAGQVKEEAVNVTHDQLSRSRMPSTLFGDDFDGRDLEAVITGLQAETAYSFSVRLVVGEAQGATSGASRRVLTSPCGPPSHIRGVPGVVGIEETCVNLQWLDAEDDGGKRIELYLISTENLPERGEEGDLNTGRGADNGALVREHEKVIALNASAGSNQVARERLNSGATWLSTRVCGLFPGAAYTFRVAAMNVLGAGHWSHRSSRAEISRPHRRHTSTENRDKAQVLAIPTLKGVGDSGYTAVSGVNILSQSELSALIAQDPHRILRASGVQAEDETLTHVVLSDSREQVQILSSNNSEGVVAVEHTFEAWTGHYSPRMFDVSAELILADPPDASQPLRNSHAVRDRILLAVRGGVPFVFKVHHAQRAGALGLVLADANGYCAGGFDQSCVPGSDKRRGEGFAAREKHILWERARIPCVLVLKEAAQQLLARFDSGTGSGEMAT</sequence>
<proteinExistence type="predicted"/>
<dbReference type="SUPFAM" id="SSF52025">
    <property type="entry name" value="PA domain"/>
    <property type="match status" value="1"/>
</dbReference>
<reference evidence="5" key="1">
    <citation type="submission" date="2020-04" db="EMBL/GenBank/DDBJ databases">
        <title>Hybrid Assembly of Korean Phytophthora infestans isolates.</title>
        <authorList>
            <person name="Prokchorchik M."/>
            <person name="Lee Y."/>
            <person name="Seo J."/>
            <person name="Cho J.-H."/>
            <person name="Park Y.-E."/>
            <person name="Jang D.-C."/>
            <person name="Im J.-S."/>
            <person name="Choi J.-G."/>
            <person name="Park H.-J."/>
            <person name="Lee G.-B."/>
            <person name="Lee Y.-G."/>
            <person name="Hong S.-Y."/>
            <person name="Cho K."/>
            <person name="Sohn K.H."/>
        </authorList>
    </citation>
    <scope>NUCLEOTIDE SEQUENCE</scope>
    <source>
        <strain evidence="5">KR_1_A1</strain>
    </source>
</reference>
<dbReference type="AlphaFoldDB" id="A0A833T7F8"/>
<dbReference type="SUPFAM" id="SSF49265">
    <property type="entry name" value="Fibronectin type III"/>
    <property type="match status" value="1"/>
</dbReference>
<dbReference type="InterPro" id="IPR046450">
    <property type="entry name" value="PA_dom_sf"/>
</dbReference>
<dbReference type="InterPro" id="IPR003137">
    <property type="entry name" value="PA_domain"/>
</dbReference>
<dbReference type="Gene3D" id="3.50.30.30">
    <property type="match status" value="1"/>
</dbReference>
<protein>
    <recommendedName>
        <fullName evidence="4">Fibronectin type-III domain-containing protein</fullName>
    </recommendedName>
</protein>
<evidence type="ECO:0000256" key="1">
    <source>
        <dbReference type="ARBA" id="ARBA00022729"/>
    </source>
</evidence>
<name>A0A833T7F8_PHYIN</name>
<evidence type="ECO:0000313" key="6">
    <source>
        <dbReference type="Proteomes" id="UP000602510"/>
    </source>
</evidence>
<evidence type="ECO:0000313" key="5">
    <source>
        <dbReference type="EMBL" id="KAF4044783.1"/>
    </source>
</evidence>
<comment type="caution">
    <text evidence="5">The sequence shown here is derived from an EMBL/GenBank/DDBJ whole genome shotgun (WGS) entry which is preliminary data.</text>
</comment>
<dbReference type="Pfam" id="PF00041">
    <property type="entry name" value="fn3"/>
    <property type="match status" value="1"/>
</dbReference>
<feature type="domain" description="Fibronectin type-III" evidence="4">
    <location>
        <begin position="505"/>
        <end position="623"/>
    </location>
</feature>
<dbReference type="EMBL" id="WSZM01000059">
    <property type="protein sequence ID" value="KAF4044783.1"/>
    <property type="molecule type" value="Genomic_DNA"/>
</dbReference>
<dbReference type="InterPro" id="IPR013783">
    <property type="entry name" value="Ig-like_fold"/>
</dbReference>
<keyword evidence="6" id="KW-1185">Reference proteome</keyword>
<dbReference type="CDD" id="cd00063">
    <property type="entry name" value="FN3"/>
    <property type="match status" value="2"/>
</dbReference>
<keyword evidence="2" id="KW-0325">Glycoprotein</keyword>
<accession>A0A833T7F8</accession>
<dbReference type="InterPro" id="IPR036116">
    <property type="entry name" value="FN3_sf"/>
</dbReference>
<dbReference type="InterPro" id="IPR003961">
    <property type="entry name" value="FN3_dom"/>
</dbReference>
<dbReference type="PANTHER" id="PTHR22702:SF1">
    <property type="entry name" value="PROTEASE-ASSOCIATED DOMAIN-CONTAINING PROTEIN 1"/>
    <property type="match status" value="1"/>
</dbReference>
<evidence type="ECO:0000256" key="3">
    <source>
        <dbReference type="SAM" id="SignalP"/>
    </source>
</evidence>